<protein>
    <submittedName>
        <fullName evidence="2">DUF6882 domain-containing protein</fullName>
    </submittedName>
</protein>
<organism evidence="2 3">
    <name type="scientific">Prosthecobacter fluviatilis</name>
    <dbReference type="NCBI Taxonomy" id="445931"/>
    <lineage>
        <taxon>Bacteria</taxon>
        <taxon>Pseudomonadati</taxon>
        <taxon>Verrucomicrobiota</taxon>
        <taxon>Verrucomicrobiia</taxon>
        <taxon>Verrucomicrobiales</taxon>
        <taxon>Verrucomicrobiaceae</taxon>
        <taxon>Prosthecobacter</taxon>
    </lineage>
</organism>
<feature type="region of interest" description="Disordered" evidence="1">
    <location>
        <begin position="157"/>
        <end position="178"/>
    </location>
</feature>
<name>A0ABW0KX98_9BACT</name>
<evidence type="ECO:0000313" key="3">
    <source>
        <dbReference type="Proteomes" id="UP001596052"/>
    </source>
</evidence>
<proteinExistence type="predicted"/>
<sequence length="178" mass="20495">MEYTEFESFIDQATKYLKSTNEKNKRLFGIGDYASYEYDLFRNEIWWSDRNEPKVRAKVTIVGSISTKSGTWLWSWANPHFKDVEIGPIHAVRDFGEKEGITKLIEQRWSAEEIDGWEMTSVSARLLEAQGAYRSPSASGGLFLLYDGLEFIPDEEKQDYRPLKRPAEQGADSSSHPQ</sequence>
<evidence type="ECO:0000313" key="2">
    <source>
        <dbReference type="EMBL" id="MFC5457999.1"/>
    </source>
</evidence>
<keyword evidence="3" id="KW-1185">Reference proteome</keyword>
<dbReference type="EMBL" id="JBHSMQ010000014">
    <property type="protein sequence ID" value="MFC5457999.1"/>
    <property type="molecule type" value="Genomic_DNA"/>
</dbReference>
<dbReference type="RefSeq" id="WP_377171894.1">
    <property type="nucleotide sequence ID" value="NZ_JBHSMQ010000014.1"/>
</dbReference>
<reference evidence="3" key="1">
    <citation type="journal article" date="2019" name="Int. J. Syst. Evol. Microbiol.">
        <title>The Global Catalogue of Microorganisms (GCM) 10K type strain sequencing project: providing services to taxonomists for standard genome sequencing and annotation.</title>
        <authorList>
            <consortium name="The Broad Institute Genomics Platform"/>
            <consortium name="The Broad Institute Genome Sequencing Center for Infectious Disease"/>
            <person name="Wu L."/>
            <person name="Ma J."/>
        </authorList>
    </citation>
    <scope>NUCLEOTIDE SEQUENCE [LARGE SCALE GENOMIC DNA]</scope>
    <source>
        <strain evidence="3">CGMCC 4.1469</strain>
    </source>
</reference>
<dbReference type="Pfam" id="PF21813">
    <property type="entry name" value="DUF6882"/>
    <property type="match status" value="1"/>
</dbReference>
<accession>A0ABW0KX98</accession>
<gene>
    <name evidence="2" type="ORF">ACFQDI_24225</name>
</gene>
<dbReference type="Proteomes" id="UP001596052">
    <property type="component" value="Unassembled WGS sequence"/>
</dbReference>
<evidence type="ECO:0000256" key="1">
    <source>
        <dbReference type="SAM" id="MobiDB-lite"/>
    </source>
</evidence>
<feature type="compositionally biased region" description="Basic and acidic residues" evidence="1">
    <location>
        <begin position="157"/>
        <end position="167"/>
    </location>
</feature>
<comment type="caution">
    <text evidence="2">The sequence shown here is derived from an EMBL/GenBank/DDBJ whole genome shotgun (WGS) entry which is preliminary data.</text>
</comment>
<dbReference type="InterPro" id="IPR049249">
    <property type="entry name" value="DUF6882"/>
</dbReference>